<name>A0A427XTE3_9TREE</name>
<evidence type="ECO:0000259" key="6">
    <source>
        <dbReference type="Pfam" id="PF01979"/>
    </source>
</evidence>
<comment type="catalytic activity">
    <reaction evidence="3">
        <text>5,6-dihydrouracil + H2O = 3-(carbamoylamino)propanoate + H(+)</text>
        <dbReference type="Rhea" id="RHEA:16121"/>
        <dbReference type="ChEBI" id="CHEBI:11892"/>
        <dbReference type="ChEBI" id="CHEBI:15377"/>
        <dbReference type="ChEBI" id="CHEBI:15378"/>
        <dbReference type="ChEBI" id="CHEBI:15901"/>
        <dbReference type="EC" id="3.5.2.2"/>
    </reaction>
</comment>
<dbReference type="Gene3D" id="3.20.20.140">
    <property type="entry name" value="Metal-dependent hydrolases"/>
    <property type="match status" value="2"/>
</dbReference>
<feature type="domain" description="Amidohydrolase-related" evidence="6">
    <location>
        <begin position="57"/>
        <end position="497"/>
    </location>
</feature>
<evidence type="ECO:0000256" key="3">
    <source>
        <dbReference type="ARBA" id="ARBA00036696"/>
    </source>
</evidence>
<dbReference type="OrthoDB" id="1924787at2759"/>
<dbReference type="EMBL" id="RSCD01000028">
    <property type="protein sequence ID" value="RSH82109.1"/>
    <property type="molecule type" value="Genomic_DNA"/>
</dbReference>
<evidence type="ECO:0000256" key="1">
    <source>
        <dbReference type="ARBA" id="ARBA00001947"/>
    </source>
</evidence>
<dbReference type="InterPro" id="IPR006680">
    <property type="entry name" value="Amidohydro-rel"/>
</dbReference>
<evidence type="ECO:0000256" key="2">
    <source>
        <dbReference type="ARBA" id="ARBA00008829"/>
    </source>
</evidence>
<keyword evidence="8" id="KW-1185">Reference proteome</keyword>
<proteinExistence type="inferred from homology"/>
<dbReference type="SUPFAM" id="SSF51338">
    <property type="entry name" value="Composite domain of metallo-dependent hydrolases"/>
    <property type="match status" value="2"/>
</dbReference>
<comment type="caution">
    <text evidence="7">The sequence shown here is derived from an EMBL/GenBank/DDBJ whole genome shotgun (WGS) entry which is preliminary data.</text>
</comment>
<protein>
    <recommendedName>
        <fullName evidence="4">dihydropyrimidinase</fullName>
        <ecNumber evidence="4">3.5.2.2</ecNumber>
    </recommendedName>
</protein>
<dbReference type="SUPFAM" id="SSF51556">
    <property type="entry name" value="Metallo-dependent hydrolases"/>
    <property type="match status" value="1"/>
</dbReference>
<evidence type="ECO:0000256" key="4">
    <source>
        <dbReference type="ARBA" id="ARBA00039113"/>
    </source>
</evidence>
<dbReference type="EC" id="3.5.2.2" evidence="4"/>
<evidence type="ECO:0000256" key="5">
    <source>
        <dbReference type="SAM" id="MobiDB-lite"/>
    </source>
</evidence>
<dbReference type="AlphaFoldDB" id="A0A427XTE3"/>
<sequence>MTVVYDLIIHNGRIASASHVSDTSVWIGICGDKITTVQSGPTPIASARQVIDARGGYITPGGVDTHVHLQQLQVAPEDDTGDTFVSGTRSAIAGGTTTIVAFANQQRHDESLLPLVKEYHRRAGSGGTFTDYGFHMILTKPSKKILDEELPHLVQNEGITSIKASRVYMTYEARRVNDRDMLEIMLRTRKLGMTLMVHAENDDMVQLVIDHLRENELTEPAHHALARTPLAEAEATNRAICLSNLVSAPILIVHVSSATSMARIRHAQDELQPIFAETCPQYLLMLANAMSPGHSHGGCGCGGAPPSDPESLPLAPSNFSEGADASTVQGRYEGAKMVCSPPLREDRSDLDAVWKGLANGTVTTFSSDHCPSRYNHPKGKKKGLVGCEADFTKIPNGLPGVETRLPLLMTYGVEAGRISIQRFVQVCCTQPAQLYGLQHRKGEISPGMDADIVVWYPEGEIDEVVTNEKLHHDIDYTPFEGTRVTNWPRYTVLRGKVAYDREGQGVLGVKGEYVHRVKGTMGHEKRTETHLERISRFGEAKRLVGTRS</sequence>
<evidence type="ECO:0000313" key="8">
    <source>
        <dbReference type="Proteomes" id="UP000279259"/>
    </source>
</evidence>
<gene>
    <name evidence="7" type="ORF">EHS25_006042</name>
</gene>
<comment type="cofactor">
    <cofactor evidence="1">
        <name>Zn(2+)</name>
        <dbReference type="ChEBI" id="CHEBI:29105"/>
    </cofactor>
</comment>
<dbReference type="InterPro" id="IPR011059">
    <property type="entry name" value="Metal-dep_hydrolase_composite"/>
</dbReference>
<organism evidence="7 8">
    <name type="scientific">Saitozyma podzolica</name>
    <dbReference type="NCBI Taxonomy" id="1890683"/>
    <lineage>
        <taxon>Eukaryota</taxon>
        <taxon>Fungi</taxon>
        <taxon>Dikarya</taxon>
        <taxon>Basidiomycota</taxon>
        <taxon>Agaricomycotina</taxon>
        <taxon>Tremellomycetes</taxon>
        <taxon>Tremellales</taxon>
        <taxon>Trimorphomycetaceae</taxon>
        <taxon>Saitozyma</taxon>
    </lineage>
</organism>
<dbReference type="STRING" id="1890683.A0A427XTE3"/>
<dbReference type="PANTHER" id="PTHR11647">
    <property type="entry name" value="HYDRANTOINASE/DIHYDROPYRIMIDINASE FAMILY MEMBER"/>
    <property type="match status" value="1"/>
</dbReference>
<dbReference type="FunFam" id="3.20.20.140:FF:000174">
    <property type="entry name" value="Dihydropyrimidinase-related protein 2"/>
    <property type="match status" value="1"/>
</dbReference>
<comment type="similarity">
    <text evidence="2">Belongs to the metallo-dependent hydrolases superfamily. Hydantoinase/dihydropyrimidinase family.</text>
</comment>
<dbReference type="InterPro" id="IPR032466">
    <property type="entry name" value="Metal_Hydrolase"/>
</dbReference>
<dbReference type="Proteomes" id="UP000279259">
    <property type="component" value="Unassembled WGS sequence"/>
</dbReference>
<dbReference type="Pfam" id="PF01979">
    <property type="entry name" value="Amidohydro_1"/>
    <property type="match status" value="1"/>
</dbReference>
<accession>A0A427XTE3</accession>
<dbReference type="InterPro" id="IPR050378">
    <property type="entry name" value="Metallo-dep_Hydrolases_sf"/>
</dbReference>
<reference evidence="7 8" key="1">
    <citation type="submission" date="2018-11" db="EMBL/GenBank/DDBJ databases">
        <title>Genome sequence of Saitozyma podzolica DSM 27192.</title>
        <authorList>
            <person name="Aliyu H."/>
            <person name="Gorte O."/>
            <person name="Ochsenreither K."/>
        </authorList>
    </citation>
    <scope>NUCLEOTIDE SEQUENCE [LARGE SCALE GENOMIC DNA]</scope>
    <source>
        <strain evidence="7 8">DSM 27192</strain>
    </source>
</reference>
<evidence type="ECO:0000313" key="7">
    <source>
        <dbReference type="EMBL" id="RSH82109.1"/>
    </source>
</evidence>
<feature type="region of interest" description="Disordered" evidence="5">
    <location>
        <begin position="296"/>
        <end position="325"/>
    </location>
</feature>
<dbReference type="PANTHER" id="PTHR11647:SF1">
    <property type="entry name" value="COLLAPSIN RESPONSE MEDIATOR PROTEIN"/>
    <property type="match status" value="1"/>
</dbReference>
<dbReference type="GO" id="GO:0004157">
    <property type="term" value="F:dihydropyrimidinase activity"/>
    <property type="evidence" value="ECO:0007669"/>
    <property type="project" value="UniProtKB-EC"/>
</dbReference>